<feature type="compositionally biased region" description="Polar residues" evidence="2">
    <location>
        <begin position="1192"/>
        <end position="1207"/>
    </location>
</feature>
<accession>A0A507BI22</accession>
<dbReference type="SMART" id="SM00220">
    <property type="entry name" value="S_TKc"/>
    <property type="match status" value="1"/>
</dbReference>
<evidence type="ECO:0000256" key="2">
    <source>
        <dbReference type="SAM" id="MobiDB-lite"/>
    </source>
</evidence>
<keyword evidence="5" id="KW-1185">Reference proteome</keyword>
<dbReference type="SUPFAM" id="SSF56112">
    <property type="entry name" value="Protein kinase-like (PK-like)"/>
    <property type="match status" value="1"/>
</dbReference>
<dbReference type="InterPro" id="IPR000719">
    <property type="entry name" value="Prot_kinase_dom"/>
</dbReference>
<sequence length="1226" mass="136679">MVKNYLPPSYETWFGDEDEDDLHQEPLPKLSASEYAEGLKRIPAMKVQRFISESDLNKGLDKWLPRPTDPMATRRILRDSVFQPISELLVLFGKGEWSLRPRAFAVLKMLQSAPLLDCFVKEGLTDSALPYTESNLPAFIRGAKMRAAFFKFQRMVLCKEESASDMEDGGKHLHLPGSGDDYFRLIKTLGTGRFGVVDHVCSRNTCIPYARKRVLRGHSALDDERQLRQFESEIQALKRLYHPHIVKLKGSYTDPKYLGIIMTPVAQVNLDEYLREMKLEDNIKRRLLRSFFGCLSTALAYLHQQNVRHNDIKPQNILVLDSRVYLSDFGTSRAWGTEGESTTRGKHSGYTPRYCAPETLETGARNTASDIWSLGCVFLEMATVLHRFSVADMYEFFTQNGSMRSDAIHANPAARRLWLAKLERSGTGEDAQSLALVSEMLVDRQEDRPTAAQLRGQLIDYVGPYSHICPYCALPDGLSQTQSAKSLAEAKSHQQTTFTSDDVNFPQFPQPELPVPVTAEALHLPERTPAEGAVEEVPIMTGSKELTERDRTVGQRAPLIRVIDANDTLRDPSDPSDPGKAAPTRLVRFSGLPEEIRPMPTGSEVSVDEDDGFISPEPIKPPPFWKEDSLPLPAATLAPSYMLAGTNHFSQAELSAAALFNPVESNVFVYGRLMFPGVLHAVADASTEGVYSRSLRRRLHPSSADWAKADLSIKHAAEVMTPAELKGYDRWWPRGLNHAAAIQESHRSKRILELNAAGRSESLQLKTSSKVTGFLVLGVRADALRYLDLILRRMAPPSDDDQLDRGLERHETNYFKRVTIDVDVQLVTGETRLVQAQTYVWTQGVRDLCGFWSEDRFLRSPLMQSLAAQDSSWKEQEQALATTMKMSFALVGDYLCGPIIAGNFQDLAVLLKSGFDPNAACRYYGFPLHAAVSVGHEDMVRLLLEHGAKINASGGQYGTPLIAAAYGSRKAIMKLLLHHDANVFARDNVHVGALYQGVAHGDYAITEMLLEHGAWLCQDWTEIADLAAELKDVEIQALLSRYDVRKIHLQYLLSSHSGDKSEEETNRIEASTSDSDDTLITSSAVSTWGTMSKSKVLSAVLRKAATASRMSGNWKGRRGVTVLVAALNAGAPIDLIGRLRDTLYPIKAVISMLCQQDGEQEIQQLRDGEQRASDEDELSFTGREGLNRRSEQITGTISNSPTRQNSLEPRRYSRGGDNRPSRRLNI</sequence>
<proteinExistence type="predicted"/>
<name>A0A507BI22_9PEZI</name>
<feature type="domain" description="Protein kinase" evidence="3">
    <location>
        <begin position="183"/>
        <end position="462"/>
    </location>
</feature>
<dbReference type="PROSITE" id="PS00108">
    <property type="entry name" value="PROTEIN_KINASE_ST"/>
    <property type="match status" value="1"/>
</dbReference>
<dbReference type="AlphaFoldDB" id="A0A507BI22"/>
<dbReference type="Pfam" id="PF00069">
    <property type="entry name" value="Pkinase"/>
    <property type="match status" value="1"/>
</dbReference>
<organism evidence="4 5">
    <name type="scientific">Thyridium curvatum</name>
    <dbReference type="NCBI Taxonomy" id="1093900"/>
    <lineage>
        <taxon>Eukaryota</taxon>
        <taxon>Fungi</taxon>
        <taxon>Dikarya</taxon>
        <taxon>Ascomycota</taxon>
        <taxon>Pezizomycotina</taxon>
        <taxon>Sordariomycetes</taxon>
        <taxon>Sordariomycetidae</taxon>
        <taxon>Thyridiales</taxon>
        <taxon>Thyridiaceae</taxon>
        <taxon>Thyridium</taxon>
    </lineage>
</organism>
<dbReference type="CDD" id="cd00180">
    <property type="entry name" value="PKc"/>
    <property type="match status" value="1"/>
</dbReference>
<feature type="repeat" description="ANK" evidence="1">
    <location>
        <begin position="956"/>
        <end position="988"/>
    </location>
</feature>
<dbReference type="PANTHER" id="PTHR24359">
    <property type="entry name" value="SERINE/THREONINE-PROTEIN KINASE SBK1"/>
    <property type="match status" value="1"/>
</dbReference>
<feature type="repeat" description="ANK" evidence="1">
    <location>
        <begin position="927"/>
        <end position="955"/>
    </location>
</feature>
<dbReference type="GO" id="GO:0005524">
    <property type="term" value="F:ATP binding"/>
    <property type="evidence" value="ECO:0007669"/>
    <property type="project" value="InterPro"/>
</dbReference>
<dbReference type="InterPro" id="IPR036770">
    <property type="entry name" value="Ankyrin_rpt-contain_sf"/>
</dbReference>
<dbReference type="OrthoDB" id="248923at2759"/>
<dbReference type="Proteomes" id="UP000319257">
    <property type="component" value="Unassembled WGS sequence"/>
</dbReference>
<dbReference type="GeneID" id="41979768"/>
<reference evidence="4 5" key="1">
    <citation type="submission" date="2019-06" db="EMBL/GenBank/DDBJ databases">
        <title>Draft genome sequence of the filamentous fungus Phialemoniopsis curvata isolated from diesel fuel.</title>
        <authorList>
            <person name="Varaljay V.A."/>
            <person name="Lyon W.J."/>
            <person name="Crouch A.L."/>
            <person name="Drake C.E."/>
            <person name="Hollomon J.M."/>
            <person name="Nadeau L.J."/>
            <person name="Nunn H.S."/>
            <person name="Stevenson B.S."/>
            <person name="Bojanowski C.L."/>
            <person name="Crookes-Goodson W.J."/>
        </authorList>
    </citation>
    <scope>NUCLEOTIDE SEQUENCE [LARGE SCALE GENOMIC DNA]</scope>
    <source>
        <strain evidence="4 5">D216</strain>
    </source>
</reference>
<dbReference type="PROSITE" id="PS50297">
    <property type="entry name" value="ANK_REP_REGION"/>
    <property type="match status" value="1"/>
</dbReference>
<dbReference type="EMBL" id="SKBQ01000154">
    <property type="protein sequence ID" value="TPX17029.1"/>
    <property type="molecule type" value="Genomic_DNA"/>
</dbReference>
<evidence type="ECO:0000259" key="3">
    <source>
        <dbReference type="PROSITE" id="PS50011"/>
    </source>
</evidence>
<dbReference type="InParanoid" id="A0A507BI22"/>
<dbReference type="PROSITE" id="PS50011">
    <property type="entry name" value="PROTEIN_KINASE_DOM"/>
    <property type="match status" value="1"/>
</dbReference>
<dbReference type="Gene3D" id="3.10.490.10">
    <property type="entry name" value="Gamma-glutamyl cyclotransferase-like"/>
    <property type="match status" value="1"/>
</dbReference>
<feature type="compositionally biased region" description="Basic and acidic residues" evidence="2">
    <location>
        <begin position="1208"/>
        <end position="1220"/>
    </location>
</feature>
<evidence type="ECO:0000313" key="4">
    <source>
        <dbReference type="EMBL" id="TPX17029.1"/>
    </source>
</evidence>
<dbReference type="RefSeq" id="XP_030998740.1">
    <property type="nucleotide sequence ID" value="XM_031135149.1"/>
</dbReference>
<comment type="caution">
    <text evidence="4">The sequence shown here is derived from an EMBL/GenBank/DDBJ whole genome shotgun (WGS) entry which is preliminary data.</text>
</comment>
<evidence type="ECO:0000313" key="5">
    <source>
        <dbReference type="Proteomes" id="UP000319257"/>
    </source>
</evidence>
<dbReference type="Gene3D" id="1.10.510.10">
    <property type="entry name" value="Transferase(Phosphotransferase) domain 1"/>
    <property type="match status" value="1"/>
</dbReference>
<dbReference type="SUPFAM" id="SSF48403">
    <property type="entry name" value="Ankyrin repeat"/>
    <property type="match status" value="1"/>
</dbReference>
<dbReference type="Gene3D" id="1.25.40.20">
    <property type="entry name" value="Ankyrin repeat-containing domain"/>
    <property type="match status" value="1"/>
</dbReference>
<dbReference type="GO" id="GO:0004674">
    <property type="term" value="F:protein serine/threonine kinase activity"/>
    <property type="evidence" value="ECO:0007669"/>
    <property type="project" value="TreeGrafter"/>
</dbReference>
<protein>
    <recommendedName>
        <fullName evidence="3">Protein kinase domain-containing protein</fullName>
    </recommendedName>
</protein>
<evidence type="ECO:0000256" key="1">
    <source>
        <dbReference type="PROSITE-ProRule" id="PRU00023"/>
    </source>
</evidence>
<gene>
    <name evidence="4" type="ORF">E0L32_012321</name>
</gene>
<dbReference type="InterPro" id="IPR002110">
    <property type="entry name" value="Ankyrin_rpt"/>
</dbReference>
<dbReference type="STRING" id="1093900.A0A507BI22"/>
<dbReference type="Pfam" id="PF12796">
    <property type="entry name" value="Ank_2"/>
    <property type="match status" value="1"/>
</dbReference>
<dbReference type="PROSITE" id="PS50088">
    <property type="entry name" value="ANK_REPEAT"/>
    <property type="match status" value="2"/>
</dbReference>
<dbReference type="PANTHER" id="PTHR24359:SF1">
    <property type="entry name" value="INHIBITOR OF NUCLEAR FACTOR KAPPA-B KINASE EPSILON SUBUNIT HOMOLOG 1-RELATED"/>
    <property type="match status" value="1"/>
</dbReference>
<keyword evidence="1" id="KW-0040">ANK repeat</keyword>
<dbReference type="Gene3D" id="3.30.200.20">
    <property type="entry name" value="Phosphorylase Kinase, domain 1"/>
    <property type="match status" value="1"/>
</dbReference>
<dbReference type="InterPro" id="IPR008271">
    <property type="entry name" value="Ser/Thr_kinase_AS"/>
</dbReference>
<dbReference type="InterPro" id="IPR011009">
    <property type="entry name" value="Kinase-like_dom_sf"/>
</dbReference>
<dbReference type="SMART" id="SM00248">
    <property type="entry name" value="ANK"/>
    <property type="match status" value="3"/>
</dbReference>
<feature type="region of interest" description="Disordered" evidence="2">
    <location>
        <begin position="1165"/>
        <end position="1226"/>
    </location>
</feature>